<organism evidence="2 3">
    <name type="scientific">Mycobacterium sherrisii</name>
    <dbReference type="NCBI Taxonomy" id="243061"/>
    <lineage>
        <taxon>Bacteria</taxon>
        <taxon>Bacillati</taxon>
        <taxon>Actinomycetota</taxon>
        <taxon>Actinomycetes</taxon>
        <taxon>Mycobacteriales</taxon>
        <taxon>Mycobacteriaceae</taxon>
        <taxon>Mycobacterium</taxon>
        <taxon>Mycobacterium simiae complex</taxon>
    </lineage>
</organism>
<accession>A0A1E3SMY4</accession>
<dbReference type="InterPro" id="IPR055140">
    <property type="entry name" value="Thiolase_C_2"/>
</dbReference>
<dbReference type="Pfam" id="PF22691">
    <property type="entry name" value="Thiolase_C_1"/>
    <property type="match status" value="1"/>
</dbReference>
<name>A0A1E3SMY4_9MYCO</name>
<evidence type="ECO:0000259" key="1">
    <source>
        <dbReference type="Pfam" id="PF22691"/>
    </source>
</evidence>
<dbReference type="Gene3D" id="3.40.47.10">
    <property type="match status" value="1"/>
</dbReference>
<dbReference type="STRING" id="243061.AWC25_24305"/>
<dbReference type="InterPro" id="IPR002155">
    <property type="entry name" value="Thiolase"/>
</dbReference>
<evidence type="ECO:0000313" key="2">
    <source>
        <dbReference type="EMBL" id="ODR03482.1"/>
    </source>
</evidence>
<sequence length="398" mass="42061">MLSGKAAIAGIGATDFSKNSGRSELRLAAEAVLDALDDAGLSPSDVDGLTTFTMDTNTEIAVARAVGIGDLKFFAETHYGGGAACGTILHAAMAVATGVADVVVAYRAFNERSGMRFGQVQTRLVGNAGVQADSTAADNSFSYPHGLSTPAAQVAMIARRYMHWSGATSRDFGAISVADRRHAAKNPKAYFYEKPITIEEHQNSRWIAEPLRLLDCCQETDGAVAIVVTSAERAKDLKQRPAVIEAAAQGSSPDQYTMVSYYRPELGLPEMGVVGKQLWQQSGLSPADIQTAVIYDHFTPFTLIQLEELGFCAKGEAKDFIADGAVEIGGRLPINTHGGQLGEAYIHGMNGIAEGVRQLRGTSVNPVPDVEHVLVTAGTGVPTSGLILGSSLTFSRRA</sequence>
<dbReference type="PANTHER" id="PTHR42870:SF1">
    <property type="entry name" value="NON-SPECIFIC LIPID-TRANSFER PROTEIN-LIKE 2"/>
    <property type="match status" value="1"/>
</dbReference>
<proteinExistence type="predicted"/>
<dbReference type="PANTHER" id="PTHR42870">
    <property type="entry name" value="ACETYL-COA C-ACETYLTRANSFERASE"/>
    <property type="match status" value="1"/>
</dbReference>
<dbReference type="SUPFAM" id="SSF53901">
    <property type="entry name" value="Thiolase-like"/>
    <property type="match status" value="2"/>
</dbReference>
<dbReference type="GO" id="GO:0016747">
    <property type="term" value="F:acyltransferase activity, transferring groups other than amino-acyl groups"/>
    <property type="evidence" value="ECO:0007669"/>
    <property type="project" value="InterPro"/>
</dbReference>
<feature type="domain" description="Thiolase C-terminal" evidence="1">
    <location>
        <begin position="264"/>
        <end position="381"/>
    </location>
</feature>
<dbReference type="OrthoDB" id="9785768at2"/>
<dbReference type="PIRSF" id="PIRSF000429">
    <property type="entry name" value="Ac-CoA_Ac_transf"/>
    <property type="match status" value="1"/>
</dbReference>
<dbReference type="AlphaFoldDB" id="A0A1E3SMY4"/>
<protein>
    <submittedName>
        <fullName evidence="2">Lipid-transfer protein</fullName>
    </submittedName>
</protein>
<comment type="caution">
    <text evidence="2">The sequence shown here is derived from an EMBL/GenBank/DDBJ whole genome shotgun (WGS) entry which is preliminary data.</text>
</comment>
<evidence type="ECO:0000313" key="3">
    <source>
        <dbReference type="Proteomes" id="UP000094224"/>
    </source>
</evidence>
<dbReference type="Proteomes" id="UP000094224">
    <property type="component" value="Unassembled WGS sequence"/>
</dbReference>
<keyword evidence="3" id="KW-1185">Reference proteome</keyword>
<dbReference type="NCBIfam" id="NF005892">
    <property type="entry name" value="PRK07855.1"/>
    <property type="match status" value="1"/>
</dbReference>
<dbReference type="EMBL" id="MIHC01000046">
    <property type="protein sequence ID" value="ODR03482.1"/>
    <property type="molecule type" value="Genomic_DNA"/>
</dbReference>
<gene>
    <name evidence="2" type="ORF">BHQ21_21520</name>
</gene>
<dbReference type="RefSeq" id="WP_069402324.1">
    <property type="nucleotide sequence ID" value="NZ_JACKTB010000007.1"/>
</dbReference>
<reference evidence="3" key="1">
    <citation type="submission" date="2016-09" db="EMBL/GenBank/DDBJ databases">
        <authorList>
            <person name="Greninger A.L."/>
            <person name="Jerome K.R."/>
            <person name="Mcnair B."/>
            <person name="Wallis C."/>
            <person name="Fang F."/>
        </authorList>
    </citation>
    <scope>NUCLEOTIDE SEQUENCE [LARGE SCALE GENOMIC DNA]</scope>
    <source>
        <strain evidence="3">BC1_M4</strain>
    </source>
</reference>
<dbReference type="InterPro" id="IPR016039">
    <property type="entry name" value="Thiolase-like"/>
</dbReference>
<dbReference type="CDD" id="cd00829">
    <property type="entry name" value="SCP-x_thiolase"/>
    <property type="match status" value="1"/>
</dbReference>